<keyword evidence="2" id="KW-1185">Reference proteome</keyword>
<dbReference type="GeneID" id="6076544"/>
<protein>
    <submittedName>
        <fullName evidence="1">Predicted protein</fullName>
    </submittedName>
</protein>
<dbReference type="RefSeq" id="XP_001880801.1">
    <property type="nucleotide sequence ID" value="XM_001880766.1"/>
</dbReference>
<dbReference type="AlphaFoldDB" id="B0D9G4"/>
<gene>
    <name evidence="1" type="ORF">LACBIDRAFT_296870</name>
</gene>
<evidence type="ECO:0000313" key="1">
    <source>
        <dbReference type="EMBL" id="EDR08576.1"/>
    </source>
</evidence>
<dbReference type="HOGENOM" id="CLU_2073565_0_0_1"/>
<proteinExistence type="predicted"/>
<dbReference type="KEGG" id="lbc:LACBIDRAFT_296870"/>
<evidence type="ECO:0000313" key="2">
    <source>
        <dbReference type="Proteomes" id="UP000001194"/>
    </source>
</evidence>
<sequence length="118" mass="13134">MALQQKASLSNLCHLTITRKCLLKSRLFGALQDDLVIMFGCFGYTLKPAISKRSVELEADAGPPSYSTNPFLFGLPRWLASDLLRTRLTVSITPSMVVDSLSSKNRTVDFRPYLLLPV</sequence>
<accession>B0D9G4</accession>
<dbReference type="InParanoid" id="B0D9G4"/>
<name>B0D9G4_LACBS</name>
<reference evidence="1 2" key="1">
    <citation type="journal article" date="2008" name="Nature">
        <title>The genome of Laccaria bicolor provides insights into mycorrhizal symbiosis.</title>
        <authorList>
            <person name="Martin F."/>
            <person name="Aerts A."/>
            <person name="Ahren D."/>
            <person name="Brun A."/>
            <person name="Danchin E.G.J."/>
            <person name="Duchaussoy F."/>
            <person name="Gibon J."/>
            <person name="Kohler A."/>
            <person name="Lindquist E."/>
            <person name="Pereda V."/>
            <person name="Salamov A."/>
            <person name="Shapiro H.J."/>
            <person name="Wuyts J."/>
            <person name="Blaudez D."/>
            <person name="Buee M."/>
            <person name="Brokstein P."/>
            <person name="Canbaeck B."/>
            <person name="Cohen D."/>
            <person name="Courty P.E."/>
            <person name="Coutinho P.M."/>
            <person name="Delaruelle C."/>
            <person name="Detter J.C."/>
            <person name="Deveau A."/>
            <person name="DiFazio S."/>
            <person name="Duplessis S."/>
            <person name="Fraissinet-Tachet L."/>
            <person name="Lucic E."/>
            <person name="Frey-Klett P."/>
            <person name="Fourrey C."/>
            <person name="Feussner I."/>
            <person name="Gay G."/>
            <person name="Grimwood J."/>
            <person name="Hoegger P.J."/>
            <person name="Jain P."/>
            <person name="Kilaru S."/>
            <person name="Labbe J."/>
            <person name="Lin Y.C."/>
            <person name="Legue V."/>
            <person name="Le Tacon F."/>
            <person name="Marmeisse R."/>
            <person name="Melayah D."/>
            <person name="Montanini B."/>
            <person name="Muratet M."/>
            <person name="Nehls U."/>
            <person name="Niculita-Hirzel H."/>
            <person name="Oudot-Le Secq M.P."/>
            <person name="Peter M."/>
            <person name="Quesneville H."/>
            <person name="Rajashekar B."/>
            <person name="Reich M."/>
            <person name="Rouhier N."/>
            <person name="Schmutz J."/>
            <person name="Yin T."/>
            <person name="Chalot M."/>
            <person name="Henrissat B."/>
            <person name="Kuees U."/>
            <person name="Lucas S."/>
            <person name="Van de Peer Y."/>
            <person name="Podila G.K."/>
            <person name="Polle A."/>
            <person name="Pukkila P.J."/>
            <person name="Richardson P.M."/>
            <person name="Rouze P."/>
            <person name="Sanders I.R."/>
            <person name="Stajich J.E."/>
            <person name="Tunlid A."/>
            <person name="Tuskan G."/>
            <person name="Grigoriev I.V."/>
        </authorList>
    </citation>
    <scope>NUCLEOTIDE SEQUENCE [LARGE SCALE GENOMIC DNA]</scope>
    <source>
        <strain evidence="2">S238N-H82 / ATCC MYA-4686</strain>
    </source>
</reference>
<organism evidence="2">
    <name type="scientific">Laccaria bicolor (strain S238N-H82 / ATCC MYA-4686)</name>
    <name type="common">Bicoloured deceiver</name>
    <name type="synonym">Laccaria laccata var. bicolor</name>
    <dbReference type="NCBI Taxonomy" id="486041"/>
    <lineage>
        <taxon>Eukaryota</taxon>
        <taxon>Fungi</taxon>
        <taxon>Dikarya</taxon>
        <taxon>Basidiomycota</taxon>
        <taxon>Agaricomycotina</taxon>
        <taxon>Agaricomycetes</taxon>
        <taxon>Agaricomycetidae</taxon>
        <taxon>Agaricales</taxon>
        <taxon>Agaricineae</taxon>
        <taxon>Hydnangiaceae</taxon>
        <taxon>Laccaria</taxon>
    </lineage>
</organism>
<dbReference type="Proteomes" id="UP000001194">
    <property type="component" value="Unassembled WGS sequence"/>
</dbReference>
<dbReference type="EMBL" id="DS547101">
    <property type="protein sequence ID" value="EDR08576.1"/>
    <property type="molecule type" value="Genomic_DNA"/>
</dbReference>